<dbReference type="Gene3D" id="1.10.3090.10">
    <property type="entry name" value="cca-adding enzyme, domain 2"/>
    <property type="match status" value="1"/>
</dbReference>
<evidence type="ECO:0000256" key="2">
    <source>
        <dbReference type="ARBA" id="ARBA00007265"/>
    </source>
</evidence>
<dbReference type="PANTHER" id="PTHR46173:SF1">
    <property type="entry name" value="CCA TRNA NUCLEOTIDYLTRANSFERASE 1, MITOCHONDRIAL"/>
    <property type="match status" value="1"/>
</dbReference>
<protein>
    <submittedName>
        <fullName evidence="12">CCA tRNA nucleotidyltransferase 1</fullName>
    </submittedName>
</protein>
<evidence type="ECO:0000256" key="1">
    <source>
        <dbReference type="ARBA" id="ARBA00001946"/>
    </source>
</evidence>
<dbReference type="InterPro" id="IPR050264">
    <property type="entry name" value="Bact_CCA-adding_enz_type3_sf"/>
</dbReference>
<keyword evidence="9" id="KW-0694">RNA-binding</keyword>
<keyword evidence="4" id="KW-0819">tRNA processing</keyword>
<dbReference type="EMBL" id="GEEE01023710">
    <property type="protein sequence ID" value="JAP39515.1"/>
    <property type="molecule type" value="Transcribed_RNA"/>
</dbReference>
<dbReference type="SUPFAM" id="SSF81301">
    <property type="entry name" value="Nucleotidyltransferase"/>
    <property type="match status" value="1"/>
</dbReference>
<dbReference type="CDD" id="cd05398">
    <property type="entry name" value="NT_ClassII-CCAase"/>
    <property type="match status" value="1"/>
</dbReference>
<accession>A0A0X3NIV3</accession>
<organism evidence="12">
    <name type="scientific">Schistocephalus solidus</name>
    <name type="common">Tapeworm</name>
    <dbReference type="NCBI Taxonomy" id="70667"/>
    <lineage>
        <taxon>Eukaryota</taxon>
        <taxon>Metazoa</taxon>
        <taxon>Spiralia</taxon>
        <taxon>Lophotrochozoa</taxon>
        <taxon>Platyhelminthes</taxon>
        <taxon>Cestoda</taxon>
        <taxon>Eucestoda</taxon>
        <taxon>Diphyllobothriidea</taxon>
        <taxon>Diphyllobothriidae</taxon>
        <taxon>Schistocephalus</taxon>
    </lineage>
</organism>
<dbReference type="GO" id="GO:0000049">
    <property type="term" value="F:tRNA binding"/>
    <property type="evidence" value="ECO:0007669"/>
    <property type="project" value="TreeGrafter"/>
</dbReference>
<dbReference type="Gene3D" id="3.30.460.10">
    <property type="entry name" value="Beta Polymerase, domain 2"/>
    <property type="match status" value="1"/>
</dbReference>
<dbReference type="Pfam" id="PF01743">
    <property type="entry name" value="PolyA_pol"/>
    <property type="match status" value="1"/>
</dbReference>
<dbReference type="GO" id="GO:0000166">
    <property type="term" value="F:nucleotide binding"/>
    <property type="evidence" value="ECO:0007669"/>
    <property type="project" value="UniProtKB-KW"/>
</dbReference>
<sequence length="517" mass="58570">SLPHSLYDHVSSCLAVKPSAVRVTVMLRKLTLFSRQGVRLILFSGNTWVTSSSPKAIRKMLKVEADGSLDLSHVSAFREPEFILLNKLFEKHGYQVRVAGGAVRDVLMSVDPKDVDLATTATPEQMIEMFTKENIRMLNRNGEAHGTVTVRINDKSNFEITTLRIDVNPDGRHSEVAFTTDWKLDANRRDLTVNSMFLSIDYGKLVGYSVDELTDELSDDIKFLRGTLYDYFNGLHDLSVRNIRFVGDPAERIKEDYLRILRYFRFYGRLAADPEGHDEGTLKAISENCEGLWNVAGERIWMELKQILLYPTAPSLLRHMSLTGVCSACGLPADLNLDELDTVWSRGILELSPNPAACLAAALNTQEEADTFIARVRPSNAEVTILKFLIDFRAKSQPPDLLEYFKHHYLVSFESSRLKPVFEEAMRYLGRKDLLEAWKVWVPPKFPVNGHMLQLKWNVKGRILRPLLQSLKEAWVASGCQLTAEDLLSDSMREQTMQNLSTGEQAKGILIPVTKRH</sequence>
<reference evidence="12" key="1">
    <citation type="submission" date="2016-01" db="EMBL/GenBank/DDBJ databases">
        <title>Reference transcriptome for the parasite Schistocephalus solidus: insights into the molecular evolution of parasitism.</title>
        <authorList>
            <person name="Hebert F.O."/>
            <person name="Grambauer S."/>
            <person name="Barber I."/>
            <person name="Landry C.R."/>
            <person name="Aubin-Horth N."/>
        </authorList>
    </citation>
    <scope>NUCLEOTIDE SEQUENCE</scope>
</reference>
<dbReference type="GO" id="GO:0046872">
    <property type="term" value="F:metal ion binding"/>
    <property type="evidence" value="ECO:0007669"/>
    <property type="project" value="UniProtKB-KW"/>
</dbReference>
<proteinExistence type="inferred from homology"/>
<keyword evidence="5" id="KW-0548">Nucleotidyltransferase</keyword>
<evidence type="ECO:0000256" key="6">
    <source>
        <dbReference type="ARBA" id="ARBA00022723"/>
    </source>
</evidence>
<gene>
    <name evidence="12" type="primary">TRNT1</name>
    <name evidence="12" type="ORF">TR85825</name>
</gene>
<dbReference type="InterPro" id="IPR002646">
    <property type="entry name" value="PolA_pol_head_dom"/>
</dbReference>
<evidence type="ECO:0000259" key="11">
    <source>
        <dbReference type="Pfam" id="PF12627"/>
    </source>
</evidence>
<dbReference type="InterPro" id="IPR043519">
    <property type="entry name" value="NT_sf"/>
</dbReference>
<keyword evidence="3 9" id="KW-0808">Transferase</keyword>
<dbReference type="PANTHER" id="PTHR46173">
    <property type="entry name" value="CCA TRNA NUCLEOTIDYLTRANSFERASE 1, MITOCHONDRIAL"/>
    <property type="match status" value="1"/>
</dbReference>
<evidence type="ECO:0000256" key="5">
    <source>
        <dbReference type="ARBA" id="ARBA00022695"/>
    </source>
</evidence>
<name>A0A0X3NIV3_SCHSO</name>
<keyword evidence="6" id="KW-0479">Metal-binding</keyword>
<evidence type="ECO:0000313" key="12">
    <source>
        <dbReference type="EMBL" id="JAP39515.1"/>
    </source>
</evidence>
<evidence type="ECO:0000256" key="7">
    <source>
        <dbReference type="ARBA" id="ARBA00022741"/>
    </source>
</evidence>
<dbReference type="GO" id="GO:1990180">
    <property type="term" value="P:mitochondrial tRNA 3'-end processing"/>
    <property type="evidence" value="ECO:0007669"/>
    <property type="project" value="TreeGrafter"/>
</dbReference>
<dbReference type="SUPFAM" id="SSF81891">
    <property type="entry name" value="Poly A polymerase C-terminal region-like"/>
    <property type="match status" value="1"/>
</dbReference>
<dbReference type="AlphaFoldDB" id="A0A0X3NIV3"/>
<evidence type="ECO:0000259" key="10">
    <source>
        <dbReference type="Pfam" id="PF01743"/>
    </source>
</evidence>
<evidence type="ECO:0000256" key="3">
    <source>
        <dbReference type="ARBA" id="ARBA00022679"/>
    </source>
</evidence>
<dbReference type="Pfam" id="PF12627">
    <property type="entry name" value="PolyA_pol_RNAbd"/>
    <property type="match status" value="1"/>
</dbReference>
<comment type="cofactor">
    <cofactor evidence="1">
        <name>Mg(2+)</name>
        <dbReference type="ChEBI" id="CHEBI:18420"/>
    </cofactor>
</comment>
<keyword evidence="8" id="KW-0460">Magnesium</keyword>
<dbReference type="GO" id="GO:0005739">
    <property type="term" value="C:mitochondrion"/>
    <property type="evidence" value="ECO:0007669"/>
    <property type="project" value="TreeGrafter"/>
</dbReference>
<evidence type="ECO:0000256" key="9">
    <source>
        <dbReference type="RuleBase" id="RU003953"/>
    </source>
</evidence>
<feature type="domain" description="tRNA nucleotidyltransferase/poly(A) polymerase RNA and SrmB- binding" evidence="11">
    <location>
        <begin position="278"/>
        <end position="324"/>
    </location>
</feature>
<dbReference type="InterPro" id="IPR032828">
    <property type="entry name" value="PolyA_RNA-bd"/>
</dbReference>
<evidence type="ECO:0000256" key="4">
    <source>
        <dbReference type="ARBA" id="ARBA00022694"/>
    </source>
</evidence>
<dbReference type="GO" id="GO:0016779">
    <property type="term" value="F:nucleotidyltransferase activity"/>
    <property type="evidence" value="ECO:0007669"/>
    <property type="project" value="UniProtKB-KW"/>
</dbReference>
<feature type="non-terminal residue" evidence="12">
    <location>
        <position position="1"/>
    </location>
</feature>
<dbReference type="GO" id="GO:0001680">
    <property type="term" value="P:tRNA 3'-terminal CCA addition"/>
    <property type="evidence" value="ECO:0007669"/>
    <property type="project" value="UniProtKB-ARBA"/>
</dbReference>
<evidence type="ECO:0000256" key="8">
    <source>
        <dbReference type="ARBA" id="ARBA00022842"/>
    </source>
</evidence>
<feature type="domain" description="Poly A polymerase head" evidence="10">
    <location>
        <begin position="97"/>
        <end position="244"/>
    </location>
</feature>
<comment type="similarity">
    <text evidence="2 9">Belongs to the tRNA nucleotidyltransferase/poly(A) polymerase family.</text>
</comment>
<keyword evidence="7" id="KW-0547">Nucleotide-binding</keyword>